<dbReference type="EMBL" id="JBHTGR010000005">
    <property type="protein sequence ID" value="MFC7746289.1"/>
    <property type="molecule type" value="Genomic_DNA"/>
</dbReference>
<comment type="caution">
    <text evidence="1">The sequence shown here is derived from an EMBL/GenBank/DDBJ whole genome shotgun (WGS) entry which is preliminary data.</text>
</comment>
<dbReference type="Gene3D" id="1.10.3750.10">
    <property type="entry name" value="YhaI-like"/>
    <property type="match status" value="1"/>
</dbReference>
<dbReference type="InterPro" id="IPR015058">
    <property type="entry name" value="DUF1878"/>
</dbReference>
<protein>
    <submittedName>
        <fullName evidence="1">DUF1878 family protein</fullName>
    </submittedName>
</protein>
<dbReference type="Proteomes" id="UP001596620">
    <property type="component" value="Unassembled WGS sequence"/>
</dbReference>
<proteinExistence type="predicted"/>
<dbReference type="RefSeq" id="WP_382357920.1">
    <property type="nucleotide sequence ID" value="NZ_JBHTGR010000005.1"/>
</dbReference>
<evidence type="ECO:0000313" key="2">
    <source>
        <dbReference type="Proteomes" id="UP001596620"/>
    </source>
</evidence>
<dbReference type="InterPro" id="IPR035945">
    <property type="entry name" value="YhaI-like_sf"/>
</dbReference>
<evidence type="ECO:0000313" key="1">
    <source>
        <dbReference type="EMBL" id="MFC7746289.1"/>
    </source>
</evidence>
<reference evidence="2" key="1">
    <citation type="journal article" date="2019" name="Int. J. Syst. Evol. Microbiol.">
        <title>The Global Catalogue of Microorganisms (GCM) 10K type strain sequencing project: providing services to taxonomists for standard genome sequencing and annotation.</title>
        <authorList>
            <consortium name="The Broad Institute Genomics Platform"/>
            <consortium name="The Broad Institute Genome Sequencing Center for Infectious Disease"/>
            <person name="Wu L."/>
            <person name="Ma J."/>
        </authorList>
    </citation>
    <scope>NUCLEOTIDE SEQUENCE [LARGE SCALE GENOMIC DNA]</scope>
    <source>
        <strain evidence="2">JCM 30234</strain>
    </source>
</reference>
<accession>A0ABW2UUP0</accession>
<dbReference type="SUPFAM" id="SSF109915">
    <property type="entry name" value="Hypothetical protein YhaI"/>
    <property type="match status" value="1"/>
</dbReference>
<organism evidence="1 2">
    <name type="scientific">Lentibacillus kimchii</name>
    <dbReference type="NCBI Taxonomy" id="1542911"/>
    <lineage>
        <taxon>Bacteria</taxon>
        <taxon>Bacillati</taxon>
        <taxon>Bacillota</taxon>
        <taxon>Bacilli</taxon>
        <taxon>Bacillales</taxon>
        <taxon>Bacillaceae</taxon>
        <taxon>Lentibacillus</taxon>
    </lineage>
</organism>
<name>A0ABW2UUP0_9BACI</name>
<sequence length="113" mass="13355">MLWLDDTEKFETIYFHLKLLAETIDSETYPFTKMIVENHLTRKEYEDLMQLIAKLHAEYIVQKARGYLDFSPLLVHFAGMLNIKLDPDAAIYALKQEGYYSSLMDEFVNVLKR</sequence>
<gene>
    <name evidence="1" type="ORF">ACFQU8_03410</name>
</gene>
<dbReference type="Pfam" id="PF08963">
    <property type="entry name" value="DUF1878"/>
    <property type="match status" value="1"/>
</dbReference>
<keyword evidence="2" id="KW-1185">Reference proteome</keyword>